<protein>
    <recommendedName>
        <fullName evidence="3">Protein kinase domain-containing protein</fullName>
    </recommendedName>
</protein>
<organism evidence="1 2">
    <name type="scientific">Apiospora rasikravindrae</name>
    <dbReference type="NCBI Taxonomy" id="990691"/>
    <lineage>
        <taxon>Eukaryota</taxon>
        <taxon>Fungi</taxon>
        <taxon>Dikarya</taxon>
        <taxon>Ascomycota</taxon>
        <taxon>Pezizomycotina</taxon>
        <taxon>Sordariomycetes</taxon>
        <taxon>Xylariomycetidae</taxon>
        <taxon>Amphisphaeriales</taxon>
        <taxon>Apiosporaceae</taxon>
        <taxon>Apiospora</taxon>
    </lineage>
</organism>
<dbReference type="InterPro" id="IPR025213">
    <property type="entry name" value="Sim4_Fta2"/>
</dbReference>
<evidence type="ECO:0000313" key="1">
    <source>
        <dbReference type="EMBL" id="KAK8016218.1"/>
    </source>
</evidence>
<evidence type="ECO:0000313" key="2">
    <source>
        <dbReference type="Proteomes" id="UP001444661"/>
    </source>
</evidence>
<keyword evidence="2" id="KW-1185">Reference proteome</keyword>
<comment type="caution">
    <text evidence="1">The sequence shown here is derived from an EMBL/GenBank/DDBJ whole genome shotgun (WGS) entry which is preliminary data.</text>
</comment>
<dbReference type="Proteomes" id="UP001444661">
    <property type="component" value="Unassembled WGS sequence"/>
</dbReference>
<dbReference type="Pfam" id="PF13095">
    <property type="entry name" value="FTA2"/>
    <property type="match status" value="1"/>
</dbReference>
<name>A0ABR1RPN8_9PEZI</name>
<proteinExistence type="predicted"/>
<sequence length="284" mass="32449">MSKTKSRKVVNNPLPRCEGPKLHAFECKNTSIAWGRRLDEDRGDSSTTQSAVFEVTIESRVYALKVFKFYDPYSDAYYWGPLLRDDIPLEEILCYTDPFFAECRAYGRIHEARDKSGSKETLAIECHGYLYLSKDDETFLTELGVDLGIDILDDSLRKALGRGGRVRAIVKDMAPETSGVATRSLTKVLRKVRALNQLDIFNRDIRLENFRGGLLVDFGSSWTKPHIVLDALGAVDKRDSLLEDLVMFDDMIAEENIKTRLKALPNLEYREKLRPRTDRTKRTS</sequence>
<accession>A0ABR1RPN8</accession>
<gene>
    <name evidence="1" type="ORF">PG993_014407</name>
</gene>
<reference evidence="1 2" key="1">
    <citation type="submission" date="2023-01" db="EMBL/GenBank/DDBJ databases">
        <title>Analysis of 21 Apiospora genomes using comparative genomics revels a genus with tremendous synthesis potential of carbohydrate active enzymes and secondary metabolites.</title>
        <authorList>
            <person name="Sorensen T."/>
        </authorList>
    </citation>
    <scope>NUCLEOTIDE SEQUENCE [LARGE SCALE GENOMIC DNA]</scope>
    <source>
        <strain evidence="1 2">CBS 33761</strain>
    </source>
</reference>
<dbReference type="EMBL" id="JAQQWK010000014">
    <property type="protein sequence ID" value="KAK8016218.1"/>
    <property type="molecule type" value="Genomic_DNA"/>
</dbReference>
<evidence type="ECO:0008006" key="3">
    <source>
        <dbReference type="Google" id="ProtNLM"/>
    </source>
</evidence>